<evidence type="ECO:0000259" key="21">
    <source>
        <dbReference type="PROSITE" id="PS50113"/>
    </source>
</evidence>
<dbReference type="CDD" id="cd01949">
    <property type="entry name" value="GGDEF"/>
    <property type="match status" value="1"/>
</dbReference>
<feature type="transmembrane region" description="Helical" evidence="18">
    <location>
        <begin position="224"/>
        <end position="242"/>
    </location>
</feature>
<dbReference type="InterPro" id="IPR005744">
    <property type="entry name" value="Hy-lIII"/>
</dbReference>
<dbReference type="Pfam" id="PF01261">
    <property type="entry name" value="AP_endonuc_2"/>
    <property type="match status" value="1"/>
</dbReference>
<dbReference type="PANTHER" id="PTHR43797">
    <property type="entry name" value="HOMOCYSTEINE/CYSTEINE SYNTHASE"/>
    <property type="match status" value="1"/>
</dbReference>
<dbReference type="Pfam" id="PF00015">
    <property type="entry name" value="MCPsignal"/>
    <property type="match status" value="1"/>
</dbReference>
<dbReference type="InterPro" id="IPR003959">
    <property type="entry name" value="ATPase_AAA_core"/>
</dbReference>
<keyword evidence="15" id="KW-0807">Transducer</keyword>
<evidence type="ECO:0000256" key="14">
    <source>
        <dbReference type="PIRSR" id="PIRSR604254-1"/>
    </source>
</evidence>
<evidence type="ECO:0000256" key="6">
    <source>
        <dbReference type="ARBA" id="ARBA00022679"/>
    </source>
</evidence>
<dbReference type="SUPFAM" id="SSF55785">
    <property type="entry name" value="PYP-like sensor domain (PAS domain)"/>
    <property type="match status" value="1"/>
</dbReference>
<comment type="caution">
    <text evidence="23">The sequence shown here is derived from an EMBL/GenBank/DDBJ whole genome shotgun (WGS) entry which is preliminary data.</text>
</comment>
<keyword evidence="12 18" id="KW-0472">Membrane</keyword>
<keyword evidence="10" id="KW-0157">Chromophore</keyword>
<dbReference type="NCBIfam" id="TIGR01065">
    <property type="entry name" value="hlyIII"/>
    <property type="match status" value="1"/>
</dbReference>
<dbReference type="GO" id="GO:0071555">
    <property type="term" value="P:cell wall organization"/>
    <property type="evidence" value="ECO:0007669"/>
    <property type="project" value="InterPro"/>
</dbReference>
<evidence type="ECO:0000256" key="11">
    <source>
        <dbReference type="ARBA" id="ARBA00023016"/>
    </source>
</evidence>
<evidence type="ECO:0000256" key="9">
    <source>
        <dbReference type="ARBA" id="ARBA00022989"/>
    </source>
</evidence>
<dbReference type="Gene3D" id="3.30.450.20">
    <property type="entry name" value="PAS domain"/>
    <property type="match status" value="1"/>
</dbReference>
<evidence type="ECO:0000313" key="23">
    <source>
        <dbReference type="EMBL" id="OAO89099.1"/>
    </source>
</evidence>
<dbReference type="PROSITE" id="PS50112">
    <property type="entry name" value="PAS"/>
    <property type="match status" value="1"/>
</dbReference>
<dbReference type="GO" id="GO:0030170">
    <property type="term" value="F:pyridoxal phosphate binding"/>
    <property type="evidence" value="ECO:0007669"/>
    <property type="project" value="InterPro"/>
</dbReference>
<feature type="transmembrane region" description="Helical" evidence="18">
    <location>
        <begin position="873"/>
        <end position="894"/>
    </location>
</feature>
<evidence type="ECO:0008006" key="25">
    <source>
        <dbReference type="Google" id="ProtNLM"/>
    </source>
</evidence>
<evidence type="ECO:0000256" key="7">
    <source>
        <dbReference type="ARBA" id="ARBA00022692"/>
    </source>
</evidence>
<dbReference type="Gene3D" id="1.10.8.60">
    <property type="match status" value="1"/>
</dbReference>
<dbReference type="FunFam" id="3.40.640.10:FF:000035">
    <property type="entry name" value="O-succinylhomoserine sulfhydrylase"/>
    <property type="match status" value="1"/>
</dbReference>
<evidence type="ECO:0000256" key="13">
    <source>
        <dbReference type="ARBA" id="ARBA00023170"/>
    </source>
</evidence>
<dbReference type="InterPro" id="IPR015017">
    <property type="entry name" value="DUF1904"/>
</dbReference>
<feature type="transmembrane region" description="Helical" evidence="18">
    <location>
        <begin position="811"/>
        <end position="830"/>
    </location>
</feature>
<dbReference type="GO" id="GO:0009881">
    <property type="term" value="F:photoreceptor activity"/>
    <property type="evidence" value="ECO:0007669"/>
    <property type="project" value="UniProtKB-KW"/>
</dbReference>
<dbReference type="SUPFAM" id="SSF51658">
    <property type="entry name" value="Xylose isomerase-like"/>
    <property type="match status" value="1"/>
</dbReference>
<dbReference type="SMART" id="SM00267">
    <property type="entry name" value="GGDEF"/>
    <property type="match status" value="1"/>
</dbReference>
<dbReference type="NCBIfam" id="TIGR01326">
    <property type="entry name" value="OAH_OAS_sulfhy"/>
    <property type="match status" value="1"/>
</dbReference>
<dbReference type="GO" id="GO:0009637">
    <property type="term" value="P:response to blue light"/>
    <property type="evidence" value="ECO:0007669"/>
    <property type="project" value="UniProtKB-ARBA"/>
</dbReference>
<feature type="transmembrane region" description="Helical" evidence="18">
    <location>
        <begin position="938"/>
        <end position="961"/>
    </location>
</feature>
<feature type="transmembrane region" description="Helical" evidence="18">
    <location>
        <begin position="1001"/>
        <end position="1022"/>
    </location>
</feature>
<dbReference type="InterPro" id="IPR014347">
    <property type="entry name" value="Tautomerase/MIF_sf"/>
</dbReference>
<evidence type="ECO:0000256" key="5">
    <source>
        <dbReference type="ARBA" id="ARBA00022606"/>
    </source>
</evidence>
<keyword evidence="7 18" id="KW-0812">Transmembrane</keyword>
<dbReference type="SUPFAM" id="SSF52540">
    <property type="entry name" value="P-loop containing nucleoside triphosphate hydrolases"/>
    <property type="match status" value="1"/>
</dbReference>
<dbReference type="Pfam" id="PF00004">
    <property type="entry name" value="AAA"/>
    <property type="match status" value="1"/>
</dbReference>
<feature type="transmembrane region" description="Helical" evidence="18">
    <location>
        <begin position="248"/>
        <end position="266"/>
    </location>
</feature>
<dbReference type="SMART" id="SM00086">
    <property type="entry name" value="PAC"/>
    <property type="match status" value="1"/>
</dbReference>
<dbReference type="GO" id="GO:0000155">
    <property type="term" value="F:phosphorelay sensor kinase activity"/>
    <property type="evidence" value="ECO:0007669"/>
    <property type="project" value="InterPro"/>
</dbReference>
<feature type="transmembrane region" description="Helical" evidence="18">
    <location>
        <begin position="760"/>
        <end position="781"/>
    </location>
</feature>
<dbReference type="InterPro" id="IPR036520">
    <property type="entry name" value="UPF0759_sf"/>
</dbReference>
<dbReference type="InterPro" id="IPR015422">
    <property type="entry name" value="PyrdxlP-dep_Trfase_small"/>
</dbReference>
<dbReference type="GO" id="GO:0005886">
    <property type="term" value="C:plasma membrane"/>
    <property type="evidence" value="ECO:0007669"/>
    <property type="project" value="UniProtKB-SubCell"/>
</dbReference>
<feature type="transmembrane region" description="Helical" evidence="18">
    <location>
        <begin position="696"/>
        <end position="722"/>
    </location>
</feature>
<dbReference type="InterPro" id="IPR015421">
    <property type="entry name" value="PyrdxlP-dep_Trfase_major"/>
</dbReference>
<dbReference type="SMR" id="A0A178U630"/>
<feature type="transmembrane region" description="Helical" evidence="18">
    <location>
        <begin position="906"/>
        <end position="926"/>
    </location>
</feature>
<dbReference type="InterPro" id="IPR013022">
    <property type="entry name" value="Xyl_isomerase-like_TIM-brl"/>
</dbReference>
<dbReference type="PANTHER" id="PTHR43797:SF2">
    <property type="entry name" value="HOMOCYSTEINE_CYSTEINE SYNTHASE"/>
    <property type="match status" value="1"/>
</dbReference>
<dbReference type="InterPro" id="IPR001610">
    <property type="entry name" value="PAC"/>
</dbReference>
<feature type="domain" description="Methyl-accepting transducer" evidence="19">
    <location>
        <begin position="367"/>
        <end position="624"/>
    </location>
</feature>
<dbReference type="InterPro" id="IPR029787">
    <property type="entry name" value="Nucleotide_cyclase"/>
</dbReference>
<feature type="domain" description="GGDEF" evidence="22">
    <location>
        <begin position="1250"/>
        <end position="1388"/>
    </location>
</feature>
<keyword evidence="9 18" id="KW-1133">Transmembrane helix</keyword>
<dbReference type="PROSITE" id="PS50113">
    <property type="entry name" value="PAC"/>
    <property type="match status" value="1"/>
</dbReference>
<feature type="binding site" evidence="14">
    <location>
        <position position="868"/>
    </location>
    <ligand>
        <name>Zn(2+)</name>
        <dbReference type="ChEBI" id="CHEBI:29105"/>
    </ligand>
</feature>
<sequence length="3370" mass="372260">METALFNFVWMTAWREKGFEFEFSDHYLGRYLAVSPQGEAVGTAEIKAYLPKLSHLDSVAPFAEHPWVAADPEKVAEVDKIALLKEHRGGYLSEVLTLAVGFAYANGYHYYLSLLEPVFYRALRISYKVPMAKAGSPVFYKGDTVIPVIFDMKSMYEKPWEFDWLRLDELNQHEWQGQTNFALSPTPDLGAALPLRMILILLVGGTAMCGLATLLTYRRLLTPYIMYLVPVILSLITLLLIVSDPHPIVSTYFLVYLNVALMTLYANYKPIVLAGVLGLATTTYVFLNPKLGEQLFPSDSLLYLYMYLIFATVALAASARFGERLQLQVTEEHRQTAAAKELSDLLVVKLNSSIHLLSGFSASQKEEVNKTGHISREVTGAFQEMTQQIESQSHAVIDVSGSVQEVEDIIANLAEGTQLLRSRSNETADLTQAGGGELTVLSSEVEHVRTIIAETVQLMETLSLQNERVSSIIDTIGEIANQTNLLSLNAAIEAARAGEHGKGFAVVSGEVRKLADHSRQATSEITTILGTIRSQIDVVSQQVLRGQTAVDASHAASIQVNRIMADISRNSEQVKEQADLTYQFAERVRSEYAGIADNSDRIAAAAERNMSSIEEVCASLENQNGKIISIVHDYGRLDSLVSELKQLTAVQASAFRIMDRGCYNRGRTMLVRAKEVEYSMANTHVYSRKEEVANAITHGIGAVLSIAALVLLIVFASLYGTAWHVTSFAIYGTTMLLLYTASTLVHSFREGKLKDLFETFDHSCIYLFIAGTYTPLLLTVLRSPLGWTLFGLVWGIAIGGVIFKAFYTKKFLFLSTIFYLLMGWIIVFMWGPLTEALPSGGIELLVLGGLFYTIGTVFYVWRAFPYHHAVWHLFVLAGSIAHFFLIILLLGNSFQMENRASLRTLLSVAVLHGLFAICLMYFSVGIGPHTFVDFRQIMIIASASIGGLLPSIITGLIVAIGRIVLFGGLNQSSMLGAFSALTMAVASGLIAIRFRESLVRFWTYSLLFAMVSSTLTLWILVGRGAADILPFFLSLTLVGGMFVASLMAYFSRANRLQRELEASRKRYKQLHDMQESILQSASGVAIIAVDLYGLITLFNKSAENMLGYKADEVEGRQTPMLFHTEHEIAQRAEELSARHSREISGFDVLVSEAREGRAEERESTYIRKDGSSFKANVIVTPVRGSDGQIIGFMSVSTDITERKRAEKTLRKANEMLRSLSLQDGLTGISNRRRFDQALLESWAESEARDCDMAFILFDIDSFKKFNDSYGHQAGDDCLIRVAAAAKACLAGDEEVIARYGGEEFAVILPQADLAMGLAVAETIRAAIESLGIVHSANAGGVVTVSLGVSARKSGYPSYSQPQELVASSDKALYEAKLSGRNRIGLAGWGDHDALYRSGTKAKDKLRQYACHFPTVEVDSSFYAIQPSERVARWTSETPDGFSFIFKANQEMTGHERGKPYFADKDELYGAFRESIAPAVEAGKLKAILFQYPPWFDCTQENVRLLRSARALMNDLPCALEFRHQSWFLPDMREKTLAFMEQEGWIHSICDEPQAGVGSVPIVPVATHRNLALVRMHGRHVEGWRPGGASNWREVRYLYRYSREELEEWNARLLALEEQTNEVIVLFNNNSGGDAASNAKEQMALLGLLTPEAYLEWDAQRQQVAESMEEHPSTLTLHEFIVRLGAEGYEGVELAYVHLRDRSESGLAQLRDTAARAGVTLSSLLLDAGDPSSGDPIRRAAEDRMLKDWIDAAAKAGFRHVRICAGESSGEDEAALDRAASVLTALAGYASALGIRLLTENLGELLSRSEQVLGLLKRAGGTVGLTADFGNFREDKYRQLEAILPSADTVHAKAREQDGVIDAADFRRCLSLAVEAGFQGPYALTYLGTGDPWTNLGDLIMHNPTRLSTTTRRPFVTRYEESDNDNNAHYFHYAKTVAGIVQLLSEQYSCEFKLYYQDDQDDVWDSLAEDIESGYPGLERLAGVFDLVETRQFMFEPKLGETNYRIRPSVRNNVYAYPEHRVAFVRVPTFVHYGLGTEDLIFAADDEGLRTCLQQMQSRLIQERKMNLYTDTKDGLDRSREPISKAVSRDDVIMDEELKLQIYRSIDEFFAEDRSFFHTYDIPYKRGILLYGRPGNGKTTLVKAIAGSVDAPVSYWQITEYTTSESIQEVFAAAVKQAPTVLVIEDIDSMPESCRSFFLNILDGATSKEGVFLIGTTNYPEKIDPALMNRAGRFDRAYEVKLPDQAMRFAYLQRKGLGRLANEDEVRDAARRTDGFSLAQLNELYVSAALQKHYDDRIDMEQLVLGLKVDLNKGRRGEWISPGRLAQGTRSGVFSRSPAQWDSGRSLGHETHKGRQGGGIRRLIADRQDFAIPGRIAVHAGQVIDPTTLSRAVPIYQTSSYGFRDAEHAANLFALKEFGNIYTRLMNPTSDVFENRIAALEGGAAALATASGQAAITYSILNIAGVGDEVVSSSTLYGGTYNLFSTTLPKLGINVKFVDSSNPDNFRAAITDKTKALYAETIGNPKGDILDIEAVAAIAHEHGIPLIVDNTFPSPYLLRPIEHGADIVVHSATKFIGGHGTSIGGVIVDGGKFDWAANDKFPGLTTPDPSYHGVVYAEAVGPIAYIIKARVQLMRDMGAAISPFNSFMLLQGLETLHLRMERHSSNALEVAKYLQGHDGVEWVSYCGLEGHPSYDLARKYMPKGQGAILTFGIKGGAEAGKKLIASVKLFSHLANVGDSKSLIIHPASTTHQQLNEEQQEASGVSAGLIRLSIAECRTRNRMVEMIPVIARPFFPWSDGVLPEAYAALSSSRCRLMNSVTDRSVPSAIAASLTTLNKQLRFKGDGTFKIVQFTDLHWQNGEPEDRRTTALLERVLAEEKPDLVVFTGDLIYSNNCKDAVQSIKLSVDPAVRSGTPWAIVFGNHDSEGNVSRRELMESLQTLSGCLSSCGPRDIDGIGNYSLDLLSKSGKLHTALYFLDSGSYSENPAVSGYDWIRENQIEWYRHASARYTRENGGTALPSLMFFHIPIPEYKEVWRTQVCFGRKYEDISSAKVNSGLFTAMIEEGGVLGTFCGHDHINDFEGSLHGVRLCYGRASGYHTYGRWLFHRGARVIELREGGIGFDSWVRLDNGRELRNPPVHKPGRALACARLAAEGAALLCFLIGLNLGEGLALPMSADCFGIELTLANGFLAGFVCGTRQFREDASAGSRGEMEHMPHLLFRGVTPDQVRSVSTALVDELAVIASCPREDITLDCLPTVAVFDGEIVASFPFVEVAWFDRGATVRNLFAKAISDHLRLLGFTELEVAFRVYQQPSYYSDGVPFGVEPEAEGALEALTAENRKLKEDLRKARQTAAAAAGAAMSTRLRDALRE</sequence>
<keyword evidence="6" id="KW-0808">Transferase</keyword>
<dbReference type="InterPro" id="IPR000014">
    <property type="entry name" value="PAS"/>
</dbReference>
<keyword evidence="11" id="KW-0346">Stress response</keyword>
<evidence type="ECO:0000259" key="19">
    <source>
        <dbReference type="PROSITE" id="PS50111"/>
    </source>
</evidence>
<feature type="transmembrane region" description="Helical" evidence="18">
    <location>
        <begin position="728"/>
        <end position="748"/>
    </location>
</feature>
<dbReference type="CDD" id="cd00130">
    <property type="entry name" value="PAS"/>
    <property type="match status" value="1"/>
</dbReference>
<name>A0A178U630_ARATH</name>
<dbReference type="Gene3D" id="3.20.20.150">
    <property type="entry name" value="Divalent-metal-dependent TIM barrel enzymes"/>
    <property type="match status" value="1"/>
</dbReference>
<dbReference type="SUPFAM" id="SSF55331">
    <property type="entry name" value="Tautomerase/MIF"/>
    <property type="match status" value="1"/>
</dbReference>
<dbReference type="GO" id="GO:0009725">
    <property type="term" value="P:response to hormone"/>
    <property type="evidence" value="ECO:0007669"/>
    <property type="project" value="UniProtKB-ARBA"/>
</dbReference>
<dbReference type="GO" id="GO:0009744">
    <property type="term" value="P:response to sucrose"/>
    <property type="evidence" value="ECO:0007669"/>
    <property type="project" value="UniProtKB-ARBA"/>
</dbReference>
<proteinExistence type="inferred from homology"/>
<feature type="transmembrane region" description="Helical" evidence="18">
    <location>
        <begin position="271"/>
        <end position="289"/>
    </location>
</feature>
<dbReference type="GO" id="GO:0046872">
    <property type="term" value="F:metal ion binding"/>
    <property type="evidence" value="ECO:0007669"/>
    <property type="project" value="UniProtKB-KW"/>
</dbReference>
<dbReference type="InterPro" id="IPR054542">
    <property type="entry name" value="Cys_met_metab_PP"/>
</dbReference>
<dbReference type="SMART" id="SM00283">
    <property type="entry name" value="MA"/>
    <property type="match status" value="1"/>
</dbReference>
<dbReference type="InterPro" id="IPR003593">
    <property type="entry name" value="AAA+_ATPase"/>
</dbReference>
<feature type="domain" description="PAS" evidence="20">
    <location>
        <begin position="1086"/>
        <end position="1125"/>
    </location>
</feature>
<dbReference type="EMBL" id="LUHQ01000025">
    <property type="protein sequence ID" value="OAO89099.1"/>
    <property type="molecule type" value="Genomic_DNA"/>
</dbReference>
<dbReference type="Pfam" id="PF01904">
    <property type="entry name" value="DUF72"/>
    <property type="match status" value="1"/>
</dbReference>
<dbReference type="SUPFAM" id="SSF58104">
    <property type="entry name" value="Methyl-accepting chemotaxis protein (MCP) signaling domain"/>
    <property type="match status" value="1"/>
</dbReference>
<dbReference type="Gene3D" id="3.40.640.10">
    <property type="entry name" value="Type I PLP-dependent aspartate aminotransferase-like (Major domain)"/>
    <property type="match status" value="1"/>
</dbReference>
<keyword evidence="14" id="KW-0479">Metal-binding</keyword>
<dbReference type="CDD" id="cd07383">
    <property type="entry name" value="MPP_Dcr2"/>
    <property type="match status" value="1"/>
</dbReference>
<comment type="cofactor">
    <cofactor evidence="1">
        <name>pyridoxal 5'-phosphate</name>
        <dbReference type="ChEBI" id="CHEBI:597326"/>
    </cofactor>
</comment>
<dbReference type="NCBIfam" id="TIGR00229">
    <property type="entry name" value="sensory_box"/>
    <property type="match status" value="1"/>
</dbReference>
<dbReference type="SUPFAM" id="SSF55073">
    <property type="entry name" value="Nucleotide cyclase"/>
    <property type="match status" value="1"/>
</dbReference>
<feature type="transmembrane region" description="Helical" evidence="18">
    <location>
        <begin position="197"/>
        <end position="217"/>
    </location>
</feature>
<keyword evidence="4" id="KW-0600">Photoreceptor protein</keyword>
<dbReference type="NCBIfam" id="NF006096">
    <property type="entry name" value="PRK08248.1"/>
    <property type="match status" value="1"/>
</dbReference>
<dbReference type="InterPro" id="IPR004089">
    <property type="entry name" value="MCPsignal_dom"/>
</dbReference>
<comment type="subcellular location">
    <subcellularLocation>
        <location evidence="2">Endomembrane system</location>
        <topology evidence="2">Multi-pass membrane protein</topology>
    </subcellularLocation>
</comment>
<feature type="binding site" evidence="14">
    <location>
        <position position="746"/>
    </location>
    <ligand>
        <name>Zn(2+)</name>
        <dbReference type="ChEBI" id="CHEBI:29105"/>
    </ligand>
</feature>
<dbReference type="GO" id="GO:0016887">
    <property type="term" value="F:ATP hydrolysis activity"/>
    <property type="evidence" value="ECO:0007669"/>
    <property type="project" value="InterPro"/>
</dbReference>
<accession>A0A178U630</accession>
<evidence type="ECO:0000256" key="4">
    <source>
        <dbReference type="ARBA" id="ARBA00022543"/>
    </source>
</evidence>
<feature type="transmembrane region" description="Helical" evidence="18">
    <location>
        <begin position="787"/>
        <end position="806"/>
    </location>
</feature>
<dbReference type="CDD" id="cd00614">
    <property type="entry name" value="CGS_like"/>
    <property type="match status" value="1"/>
</dbReference>
<dbReference type="Gene3D" id="3.30.70.270">
    <property type="match status" value="1"/>
</dbReference>
<dbReference type="GO" id="GO:0019346">
    <property type="term" value="P:transsulfuration"/>
    <property type="evidence" value="ECO:0007669"/>
    <property type="project" value="InterPro"/>
</dbReference>
<dbReference type="Pfam" id="PF08921">
    <property type="entry name" value="DUF1904"/>
    <property type="match status" value="1"/>
</dbReference>
<evidence type="ECO:0000313" key="24">
    <source>
        <dbReference type="Proteomes" id="UP000078284"/>
    </source>
</evidence>
<evidence type="ECO:0000256" key="3">
    <source>
        <dbReference type="ARBA" id="ARBA00009077"/>
    </source>
</evidence>
<feature type="transmembrane region" description="Helical" evidence="18">
    <location>
        <begin position="842"/>
        <end position="861"/>
    </location>
</feature>
<feature type="binding site" evidence="14">
    <location>
        <position position="872"/>
    </location>
    <ligand>
        <name>Zn(2+)</name>
        <dbReference type="ChEBI" id="CHEBI:29105"/>
    </ligand>
</feature>
<dbReference type="Gene3D" id="3.20.20.410">
    <property type="entry name" value="Protein of unknown function UPF0759"/>
    <property type="match status" value="1"/>
</dbReference>
<feature type="transmembrane region" description="Helical" evidence="18">
    <location>
        <begin position="91"/>
        <end position="111"/>
    </location>
</feature>
<dbReference type="PROSITE" id="PS00674">
    <property type="entry name" value="AAA"/>
    <property type="match status" value="1"/>
</dbReference>
<dbReference type="PROSITE" id="PS50111">
    <property type="entry name" value="CHEMOTAXIS_TRANSDUC_2"/>
    <property type="match status" value="1"/>
</dbReference>
<dbReference type="GO" id="GO:0005524">
    <property type="term" value="F:ATP binding"/>
    <property type="evidence" value="ECO:0007669"/>
    <property type="project" value="InterPro"/>
</dbReference>
<feature type="coiled-coil region" evidence="16">
    <location>
        <begin position="1046"/>
        <end position="1073"/>
    </location>
</feature>
<keyword evidence="5" id="KW-0716">Sensory transduction</keyword>
<evidence type="ECO:0000256" key="12">
    <source>
        <dbReference type="ARBA" id="ARBA00023136"/>
    </source>
</evidence>
<keyword evidence="14" id="KW-0862">Zinc</keyword>
<dbReference type="Gene3D" id="3.90.1150.10">
    <property type="entry name" value="Aspartate Aminotransferase, domain 1"/>
    <property type="match status" value="1"/>
</dbReference>
<dbReference type="Pfam" id="PF00990">
    <property type="entry name" value="GGDEF"/>
    <property type="match status" value="1"/>
</dbReference>
<dbReference type="PROSITE" id="PS50887">
    <property type="entry name" value="GGDEF"/>
    <property type="match status" value="1"/>
</dbReference>
<dbReference type="InterPro" id="IPR000700">
    <property type="entry name" value="PAS-assoc_C"/>
</dbReference>
<dbReference type="InterPro" id="IPR000160">
    <property type="entry name" value="GGDEF_dom"/>
</dbReference>
<dbReference type="SUPFAM" id="SSF56300">
    <property type="entry name" value="Metallo-dependent phosphatases"/>
    <property type="match status" value="1"/>
</dbReference>
<evidence type="ECO:0000259" key="20">
    <source>
        <dbReference type="PROSITE" id="PS50112"/>
    </source>
</evidence>
<dbReference type="InterPro" id="IPR006235">
    <property type="entry name" value="OAc-hSer/O-AcSer_sulfhydrylase"/>
</dbReference>
<dbReference type="ExpressionAtlas" id="A0A178U630">
    <property type="expression patterns" value="baseline and differential"/>
</dbReference>
<dbReference type="InterPro" id="IPR027417">
    <property type="entry name" value="P-loop_NTPase"/>
</dbReference>
<evidence type="ECO:0000256" key="2">
    <source>
        <dbReference type="ARBA" id="ARBA00004127"/>
    </source>
</evidence>
<dbReference type="InterPro" id="IPR043128">
    <property type="entry name" value="Rev_trsase/Diguanyl_cyclase"/>
</dbReference>
<feature type="coiled-coil region" evidence="16">
    <location>
        <begin position="3324"/>
        <end position="3358"/>
    </location>
</feature>
<feature type="region of interest" description="Disordered" evidence="17">
    <location>
        <begin position="2328"/>
        <end position="2357"/>
    </location>
</feature>
<dbReference type="GO" id="GO:0016765">
    <property type="term" value="F:transferase activity, transferring alkyl or aryl (other than methyl) groups"/>
    <property type="evidence" value="ECO:0007669"/>
    <property type="project" value="InterPro"/>
</dbReference>
<evidence type="ECO:0000259" key="22">
    <source>
        <dbReference type="PROSITE" id="PS50887"/>
    </source>
</evidence>
<dbReference type="Gene3D" id="1.10.287.950">
    <property type="entry name" value="Methyl-accepting chemotaxis protein"/>
    <property type="match status" value="1"/>
</dbReference>
<dbReference type="Gene3D" id="3.30.429.10">
    <property type="entry name" value="Macrophage Migration Inhibitory Factor"/>
    <property type="match status" value="1"/>
</dbReference>
<evidence type="ECO:0000256" key="18">
    <source>
        <dbReference type="SAM" id="Phobius"/>
    </source>
</evidence>
<dbReference type="InterPro" id="IPR029052">
    <property type="entry name" value="Metallo-depent_PP-like"/>
</dbReference>
<feature type="domain" description="PAC" evidence="21">
    <location>
        <begin position="1159"/>
        <end position="1211"/>
    </location>
</feature>
<evidence type="ECO:0000256" key="17">
    <source>
        <dbReference type="SAM" id="MobiDB-lite"/>
    </source>
</evidence>
<evidence type="ECO:0000256" key="16">
    <source>
        <dbReference type="SAM" id="Coils"/>
    </source>
</evidence>
<feature type="transmembrane region" description="Helical" evidence="18">
    <location>
        <begin position="1028"/>
        <end position="1050"/>
    </location>
</feature>
<dbReference type="Pfam" id="PF01053">
    <property type="entry name" value="Cys_Met_Meta_PP"/>
    <property type="match status" value="1"/>
</dbReference>
<dbReference type="Pfam" id="PF13426">
    <property type="entry name" value="PAS_9"/>
    <property type="match status" value="1"/>
</dbReference>
<dbReference type="PROSITE" id="PS00868">
    <property type="entry name" value="CYS_MET_METAB_PP"/>
    <property type="match status" value="1"/>
</dbReference>
<feature type="compositionally biased region" description="Polar residues" evidence="17">
    <location>
        <begin position="2328"/>
        <end position="2339"/>
    </location>
</feature>
<dbReference type="Pfam" id="PF03006">
    <property type="entry name" value="HlyIII"/>
    <property type="match status" value="1"/>
</dbReference>
<dbReference type="CDD" id="cd11386">
    <property type="entry name" value="MCP_signal"/>
    <property type="match status" value="1"/>
</dbReference>
<keyword evidence="16" id="KW-0175">Coiled coil</keyword>
<dbReference type="GO" id="GO:0140911">
    <property type="term" value="F:pore-forming activity"/>
    <property type="evidence" value="ECO:0007669"/>
    <property type="project" value="InterPro"/>
</dbReference>
<feature type="transmembrane region" description="Helical" evidence="18">
    <location>
        <begin position="1076"/>
        <end position="1095"/>
    </location>
</feature>
<dbReference type="InterPro" id="IPR035965">
    <property type="entry name" value="PAS-like_dom_sf"/>
</dbReference>
<keyword evidence="8" id="KW-0663">Pyridoxal phosphate</keyword>
<dbReference type="InterPro" id="IPR036237">
    <property type="entry name" value="Xyl_isomerase-like_sf"/>
</dbReference>
<dbReference type="InterPro" id="IPR000277">
    <property type="entry name" value="Cys/Met-Metab_PyrdxlP-dep_enz"/>
</dbReference>
<feature type="transmembrane region" description="Helical" evidence="18">
    <location>
        <begin position="301"/>
        <end position="319"/>
    </location>
</feature>
<dbReference type="InterPro" id="IPR015424">
    <property type="entry name" value="PyrdxlP-dep_Trfase"/>
</dbReference>
<evidence type="ECO:0000256" key="10">
    <source>
        <dbReference type="ARBA" id="ARBA00022991"/>
    </source>
</evidence>
<dbReference type="SUPFAM" id="SSF117396">
    <property type="entry name" value="TM1631-like"/>
    <property type="match status" value="1"/>
</dbReference>
<dbReference type="Gene3D" id="3.40.50.300">
    <property type="entry name" value="P-loop containing nucleotide triphosphate hydrolases"/>
    <property type="match status" value="1"/>
</dbReference>
<dbReference type="SMART" id="SM00091">
    <property type="entry name" value="PAS"/>
    <property type="match status" value="1"/>
</dbReference>
<protein>
    <recommendedName>
        <fullName evidence="25">Diguanylate cyclase</fullName>
    </recommendedName>
</protein>
<evidence type="ECO:0000256" key="15">
    <source>
        <dbReference type="PROSITE-ProRule" id="PRU00284"/>
    </source>
</evidence>
<evidence type="ECO:0000256" key="8">
    <source>
        <dbReference type="ARBA" id="ARBA00022898"/>
    </source>
</evidence>
<dbReference type="InterPro" id="IPR004843">
    <property type="entry name" value="Calcineurin-like_PHP"/>
</dbReference>
<keyword evidence="13" id="KW-0675">Receptor</keyword>
<dbReference type="InterPro" id="IPR002763">
    <property type="entry name" value="DUF72"/>
</dbReference>
<organism evidence="23 24">
    <name type="scientific">Arabidopsis thaliana</name>
    <name type="common">Mouse-ear cress</name>
    <dbReference type="NCBI Taxonomy" id="3702"/>
    <lineage>
        <taxon>Eukaryota</taxon>
        <taxon>Viridiplantae</taxon>
        <taxon>Streptophyta</taxon>
        <taxon>Embryophyta</taxon>
        <taxon>Tracheophyta</taxon>
        <taxon>Spermatophyta</taxon>
        <taxon>Magnoliopsida</taxon>
        <taxon>eudicotyledons</taxon>
        <taxon>Gunneridae</taxon>
        <taxon>Pentapetalae</taxon>
        <taxon>rosids</taxon>
        <taxon>malvids</taxon>
        <taxon>Brassicales</taxon>
        <taxon>Brassicaceae</taxon>
        <taxon>Camelineae</taxon>
        <taxon>Arabidopsis</taxon>
    </lineage>
</organism>
<comment type="similarity">
    <text evidence="3">Belongs to the trans-sulfuration enzymes family.</text>
</comment>
<dbReference type="SMART" id="SM00382">
    <property type="entry name" value="AAA"/>
    <property type="match status" value="1"/>
</dbReference>
<dbReference type="FunFam" id="3.30.70.270:FF:000001">
    <property type="entry name" value="Diguanylate cyclase domain protein"/>
    <property type="match status" value="1"/>
</dbReference>
<dbReference type="Proteomes" id="UP000078284">
    <property type="component" value="Unassembled WGS sequence"/>
</dbReference>
<reference evidence="24" key="1">
    <citation type="journal article" date="2016" name="Proc. Natl. Acad. Sci. U.S.A.">
        <title>Chromosome-level assembly of Arabidopsis thaliana Ler reveals the extent of translocation and inversion polymorphisms.</title>
        <authorList>
            <person name="Zapata L."/>
            <person name="Ding J."/>
            <person name="Willing E.M."/>
            <person name="Hartwig B."/>
            <person name="Bezdan D."/>
            <person name="Jiao W.B."/>
            <person name="Patel V."/>
            <person name="Velikkakam James G."/>
            <person name="Koornneef M."/>
            <person name="Ossowski S."/>
            <person name="Schneeberger K."/>
        </authorList>
    </citation>
    <scope>NUCLEOTIDE SEQUENCE [LARGE SCALE GENOMIC DNA]</scope>
    <source>
        <strain evidence="24">cv. Landsberg erecta</strain>
    </source>
</reference>
<dbReference type="Gene3D" id="3.60.21.10">
    <property type="match status" value="1"/>
</dbReference>
<dbReference type="SUPFAM" id="SSF53383">
    <property type="entry name" value="PLP-dependent transferases"/>
    <property type="match status" value="1"/>
</dbReference>
<evidence type="ECO:0000256" key="1">
    <source>
        <dbReference type="ARBA" id="ARBA00001933"/>
    </source>
</evidence>
<gene>
    <name evidence="23" type="ORF">AXX17_ATUG04490</name>
</gene>
<dbReference type="NCBIfam" id="TIGR00254">
    <property type="entry name" value="GGDEF"/>
    <property type="match status" value="1"/>
</dbReference>
<dbReference type="CDD" id="cd19481">
    <property type="entry name" value="RecA-like_protease"/>
    <property type="match status" value="1"/>
</dbReference>
<dbReference type="InterPro" id="IPR003960">
    <property type="entry name" value="ATPase_AAA_CS"/>
</dbReference>
<dbReference type="Pfam" id="PF00149">
    <property type="entry name" value="Metallophos"/>
    <property type="match status" value="1"/>
</dbReference>
<feature type="transmembrane region" description="Helical" evidence="18">
    <location>
        <begin position="973"/>
        <end position="994"/>
    </location>
</feature>
<dbReference type="InterPro" id="IPR004254">
    <property type="entry name" value="AdipoR/HlyIII-related"/>
</dbReference>